<dbReference type="InterPro" id="IPR015330">
    <property type="entry name" value="DNA_primase/pol_bifunc_N"/>
</dbReference>
<evidence type="ECO:0000256" key="5">
    <source>
        <dbReference type="SAM" id="MobiDB-lite"/>
    </source>
</evidence>
<evidence type="ECO:0000259" key="6">
    <source>
        <dbReference type="PROSITE" id="PS51206"/>
    </source>
</evidence>
<dbReference type="GO" id="GO:0016787">
    <property type="term" value="F:hydrolase activity"/>
    <property type="evidence" value="ECO:0007669"/>
    <property type="project" value="UniProtKB-KW"/>
</dbReference>
<keyword evidence="2" id="KW-0378">Hydrolase</keyword>
<dbReference type="InterPro" id="IPR027417">
    <property type="entry name" value="P-loop_NTPase"/>
</dbReference>
<dbReference type="Gene3D" id="3.40.50.300">
    <property type="entry name" value="P-loop containing nucleotide triphosphate hydrolases"/>
    <property type="match status" value="1"/>
</dbReference>
<dbReference type="PROSITE" id="PS51206">
    <property type="entry name" value="SF3_HELICASE_1"/>
    <property type="match status" value="1"/>
</dbReference>
<dbReference type="CDD" id="cd04859">
    <property type="entry name" value="Prim_Pol"/>
    <property type="match status" value="1"/>
</dbReference>
<feature type="domain" description="SF3 helicase" evidence="6">
    <location>
        <begin position="419"/>
        <end position="578"/>
    </location>
</feature>
<accession>A0A6J4QTI2</accession>
<dbReference type="InterPro" id="IPR051620">
    <property type="entry name" value="ORF904-like_C"/>
</dbReference>
<dbReference type="PANTHER" id="PTHR35372:SF2">
    <property type="entry name" value="SF3 HELICASE DOMAIN-CONTAINING PROTEIN"/>
    <property type="match status" value="1"/>
</dbReference>
<feature type="compositionally biased region" description="Acidic residues" evidence="5">
    <location>
        <begin position="781"/>
        <end position="802"/>
    </location>
</feature>
<feature type="compositionally biased region" description="Polar residues" evidence="5">
    <location>
        <begin position="721"/>
        <end position="731"/>
    </location>
</feature>
<dbReference type="Pfam" id="PF08706">
    <property type="entry name" value="D5_N"/>
    <property type="match status" value="1"/>
</dbReference>
<dbReference type="AlphaFoldDB" id="A0A6J4QTI2"/>
<dbReference type="InterPro" id="IPR014818">
    <property type="entry name" value="Phage/plasmid_primase_P4_C"/>
</dbReference>
<keyword evidence="4" id="KW-0067">ATP-binding</keyword>
<sequence length="802" mass="88614">MSGARGEAVTYHRRGLCPIPVKERSKQTSLVELAPYLSKRATKEELSSWSWPGVGIVTGPVSDILVLDVDGSEGEAELKKYGHPITPMVRTASGGLHLYFRHPDAEVRTGIRVAPGLDVKASGGYVVAPPSVGSNGKAYEWLVSLEDADLANPPEWLMRLLERPKRNGIAGPVGERIPSGQRNKELTSLAGTMRRRGMDAAEILAALEVTNERRCMPPLEADELGKIAESVSQYEPAGDVISVSFGKHGGGGSPPERFHLTEMGNAERFIAQHGESVRYCKPWEKWLVYTGIRWERDEIMLVNRLAKETVRSIYREAANAETEEGRKALAKHAAKSESAAAIKAMLELARHEVPVLPDELDAHSHLINALNGTVDLKSGELRKPRREDLLTKLAGAEYHPGAEAPTWEAFLERALPSAELRGFVHRASGYSATGDTSEQCILINHGAGANGKSTFQETLAAALGDYATRTPTDMLMARRFNGVPNDVARLKGARFVAASETEEGRRLDEARIKDLTGQDTVSARYMRGEWFDFKPTHKLWLSTNHKPEIRGTDNAIWRRIRLISWGVTIPPAEQDRKLPEKLRTELNGVLAWAVAGCLHWQREGLRAPEEVRRATGEYRAEMDVLAAFLREECAAVEGESTAATVLYEAYREWCGETGERPEKQRKFGERLKERGYEKQRITSGTNKGKYEYLDIALIRGPVRVRVSGEPLGQPGEAGGRSFTQHSTVENTSKSRENVAGNGRAGEQSEPKTGISTGEIESHGIMSEKGSLRSLRSPLPSETEEEDFSELQDLFDTDERSEE</sequence>
<dbReference type="InterPro" id="IPR045455">
    <property type="entry name" value="NrS-1_pol-like_helicase"/>
</dbReference>
<feature type="region of interest" description="Disordered" evidence="5">
    <location>
        <begin position="707"/>
        <end position="802"/>
    </location>
</feature>
<dbReference type="Pfam" id="PF03288">
    <property type="entry name" value="Pox_D5"/>
    <property type="match status" value="1"/>
</dbReference>
<evidence type="ECO:0000256" key="1">
    <source>
        <dbReference type="ARBA" id="ARBA00022741"/>
    </source>
</evidence>
<proteinExistence type="predicted"/>
<dbReference type="SMART" id="SM00885">
    <property type="entry name" value="D5_N"/>
    <property type="match status" value="1"/>
</dbReference>
<keyword evidence="1" id="KW-0547">Nucleotide-binding</keyword>
<dbReference type="Pfam" id="PF19263">
    <property type="entry name" value="DUF5906"/>
    <property type="match status" value="1"/>
</dbReference>
<dbReference type="EMBL" id="CADCVE010000032">
    <property type="protein sequence ID" value="CAA9451630.1"/>
    <property type="molecule type" value="Genomic_DNA"/>
</dbReference>
<feature type="compositionally biased region" description="Low complexity" evidence="5">
    <location>
        <begin position="771"/>
        <end position="780"/>
    </location>
</feature>
<organism evidence="7">
    <name type="scientific">uncultured Rubrobacteraceae bacterium</name>
    <dbReference type="NCBI Taxonomy" id="349277"/>
    <lineage>
        <taxon>Bacteria</taxon>
        <taxon>Bacillati</taxon>
        <taxon>Actinomycetota</taxon>
        <taxon>Rubrobacteria</taxon>
        <taxon>Rubrobacterales</taxon>
        <taxon>Rubrobacteraceae</taxon>
        <taxon>environmental samples</taxon>
    </lineage>
</organism>
<dbReference type="InterPro" id="IPR014820">
    <property type="entry name" value="PriCT_1"/>
</dbReference>
<dbReference type="Pfam" id="PF09250">
    <property type="entry name" value="Prim-Pol"/>
    <property type="match status" value="1"/>
</dbReference>
<keyword evidence="3 7" id="KW-0347">Helicase</keyword>
<dbReference type="Pfam" id="PF08708">
    <property type="entry name" value="PriCT_1"/>
    <property type="match status" value="1"/>
</dbReference>
<dbReference type="InterPro" id="IPR004968">
    <property type="entry name" value="DNA_primase/NTPase_C"/>
</dbReference>
<protein>
    <submittedName>
        <fullName evidence="7">DNA primase/helicase, phage-associated</fullName>
    </submittedName>
</protein>
<reference evidence="7" key="1">
    <citation type="submission" date="2020-02" db="EMBL/GenBank/DDBJ databases">
        <authorList>
            <person name="Meier V. D."/>
        </authorList>
    </citation>
    <scope>NUCLEOTIDE SEQUENCE</scope>
    <source>
        <strain evidence="7">AVDCRST_MAG28</strain>
    </source>
</reference>
<name>A0A6J4QTI2_9ACTN</name>
<dbReference type="SMART" id="SM00942">
    <property type="entry name" value="PriCT_1"/>
    <property type="match status" value="1"/>
</dbReference>
<dbReference type="GO" id="GO:0004386">
    <property type="term" value="F:helicase activity"/>
    <property type="evidence" value="ECO:0007669"/>
    <property type="project" value="UniProtKB-KW"/>
</dbReference>
<evidence type="ECO:0000256" key="3">
    <source>
        <dbReference type="ARBA" id="ARBA00022806"/>
    </source>
</evidence>
<dbReference type="SUPFAM" id="SSF56747">
    <property type="entry name" value="Prim-pol domain"/>
    <property type="match status" value="1"/>
</dbReference>
<evidence type="ECO:0000313" key="7">
    <source>
        <dbReference type="EMBL" id="CAA9451630.1"/>
    </source>
</evidence>
<evidence type="ECO:0000256" key="4">
    <source>
        <dbReference type="ARBA" id="ARBA00022840"/>
    </source>
</evidence>
<dbReference type="SMART" id="SM00943">
    <property type="entry name" value="Prim-Pol"/>
    <property type="match status" value="1"/>
</dbReference>
<dbReference type="GO" id="GO:0005524">
    <property type="term" value="F:ATP binding"/>
    <property type="evidence" value="ECO:0007669"/>
    <property type="project" value="UniProtKB-KW"/>
</dbReference>
<dbReference type="InterPro" id="IPR006500">
    <property type="entry name" value="Helicase_put_C_phage/plasmid"/>
</dbReference>
<evidence type="ECO:0000256" key="2">
    <source>
        <dbReference type="ARBA" id="ARBA00022801"/>
    </source>
</evidence>
<gene>
    <name evidence="7" type="ORF">AVDCRST_MAG28-1475</name>
</gene>
<dbReference type="NCBIfam" id="TIGR01613">
    <property type="entry name" value="primase_Cterm"/>
    <property type="match status" value="1"/>
</dbReference>
<dbReference type="PANTHER" id="PTHR35372">
    <property type="entry name" value="ATP BINDING PROTEIN-RELATED"/>
    <property type="match status" value="1"/>
</dbReference>
<dbReference type="InterPro" id="IPR014015">
    <property type="entry name" value="Helicase_SF3_DNA-vir"/>
</dbReference>